<reference evidence="1" key="1">
    <citation type="submission" date="2018-06" db="EMBL/GenBank/DDBJ databases">
        <authorList>
            <person name="Zhirakovskaya E."/>
        </authorList>
    </citation>
    <scope>NUCLEOTIDE SEQUENCE</scope>
</reference>
<accession>A0A3B1CTB7</accession>
<evidence type="ECO:0000313" key="1">
    <source>
        <dbReference type="EMBL" id="VAX27174.1"/>
    </source>
</evidence>
<name>A0A3B1CTB7_9ZZZZ</name>
<gene>
    <name evidence="1" type="ORF">MNBD_IGNAVI01-1355</name>
</gene>
<organism evidence="1">
    <name type="scientific">hydrothermal vent metagenome</name>
    <dbReference type="NCBI Taxonomy" id="652676"/>
    <lineage>
        <taxon>unclassified sequences</taxon>
        <taxon>metagenomes</taxon>
        <taxon>ecological metagenomes</taxon>
    </lineage>
</organism>
<proteinExistence type="predicted"/>
<protein>
    <submittedName>
        <fullName evidence="1">Uncharacterized protein</fullName>
    </submittedName>
</protein>
<dbReference type="AlphaFoldDB" id="A0A3B1CTB7"/>
<sequence length="623" mass="69170">MFDQLPTILSILFLFCLTNNKVFAWVYPEHRDITVLAIEDLNKTDRAILDELWSSARIGYESRLSESIIYDSQDYIDYPSWAAISGDHSCSAENMLYNVLRTDWILDVSRIAAELKIALAKADNRYERVNSLRDSDNKFQRADPEYATRAGSNNVHFLIPLPHVGTIGSEYASICFTEGVESNALAAYAYHHLSALSKVMYLRTNKLSEEERSKLILSALADEAFAIHFIEDVFAAGHVAGTWGNASQRKGTHDYYNEHGLAVTTWNEKQVLLSGDAYMRPQDAALAAETVKMSLEQFIAVAEGSLDPEFIHLENVSFEPSDFNVCRINKVPPGFDKRTVAFLKPILVTTPIPELGEGLGSLPRFRTELGMFVGAAPSIRGLTYNSGFSVEQNTEGAVGSVEAAIRFGVGLEGVLNESGDGLVFLDIGYRQDGSSSMGFGASPLLDQGGAVTAAIPARNALTFRLRMPFWLIPGDLIVAFPLMLFSPETYTNMAVVAGNGGLVPWQSGIATPIGRFQFMLGREIGIAFYGLGSYPDVMLSPSETEGTRMIQYKSTQFEIPIVEYRPFRTFSSDQSSSLVLQLNFGFDIPHSQIVIVPEDVNIPELKTIYYLGLRMVFDWRYYY</sequence>
<dbReference type="EMBL" id="UOGD01000371">
    <property type="protein sequence ID" value="VAX27174.1"/>
    <property type="molecule type" value="Genomic_DNA"/>
</dbReference>